<name>A0A7D3X9H1_9SPHN</name>
<evidence type="ECO:0000313" key="2">
    <source>
        <dbReference type="Proteomes" id="UP000504693"/>
    </source>
</evidence>
<protein>
    <recommendedName>
        <fullName evidence="3">Leucine-rich repeat domain-containing protein</fullName>
    </recommendedName>
</protein>
<evidence type="ECO:0008006" key="3">
    <source>
        <dbReference type="Google" id="ProtNLM"/>
    </source>
</evidence>
<accession>A0A7D3X9H1</accession>
<sequence>MNHDEFYRIWFHTRRPDCKLYLRGSEVPKSVSYAYVGRERSSHRGIKNQTQLRELSALSVSQDFLDEIGHLRELEYLEIPKFFTAKDLGPLLNLQKLRILKISSPHRITDLTPILELRSLERLFIENASKMTDLEWLRPLKTQLKVLGVEGSMWTRQEIPSLSPLDGFGLEALFLTSTRLGDKSLAPLRSMHSLRYLGTALNAPRSEFRALQKALPDLECNAFHDSAWEA</sequence>
<evidence type="ECO:0000313" key="1">
    <source>
        <dbReference type="EMBL" id="QKG70070.1"/>
    </source>
</evidence>
<dbReference type="Gene3D" id="3.80.10.10">
    <property type="entry name" value="Ribonuclease Inhibitor"/>
    <property type="match status" value="1"/>
</dbReference>
<gene>
    <name evidence="1" type="ORF">HQR01_01045</name>
</gene>
<dbReference type="EMBL" id="CP053921">
    <property type="protein sequence ID" value="QKG70070.1"/>
    <property type="molecule type" value="Genomic_DNA"/>
</dbReference>
<dbReference type="SUPFAM" id="SSF52058">
    <property type="entry name" value="L domain-like"/>
    <property type="match status" value="1"/>
</dbReference>
<dbReference type="InterPro" id="IPR032675">
    <property type="entry name" value="LRR_dom_sf"/>
</dbReference>
<dbReference type="Proteomes" id="UP000504693">
    <property type="component" value="Chromosome"/>
</dbReference>
<dbReference type="RefSeq" id="WP_173211956.1">
    <property type="nucleotide sequence ID" value="NZ_CP053921.1"/>
</dbReference>
<reference evidence="1 2" key="1">
    <citation type="submission" date="2020-05" db="EMBL/GenBank/DDBJ databases">
        <title>Erythrobacter mangrovi sp. nov., isolated from rhizosphere soil of mangrove plant (Kandelia candel).</title>
        <authorList>
            <person name="Ye Y.H."/>
        </authorList>
    </citation>
    <scope>NUCLEOTIDE SEQUENCE [LARGE SCALE GENOMIC DNA]</scope>
    <source>
        <strain evidence="1 2">EB310</strain>
    </source>
</reference>
<dbReference type="AlphaFoldDB" id="A0A7D3X9H1"/>
<dbReference type="KEGG" id="emv:HQR01_01045"/>
<proteinExistence type="predicted"/>
<keyword evidence="2" id="KW-1185">Reference proteome</keyword>
<organism evidence="1 2">
    <name type="scientific">Erythrobacter mangrovi</name>
    <dbReference type="NCBI Taxonomy" id="2739433"/>
    <lineage>
        <taxon>Bacteria</taxon>
        <taxon>Pseudomonadati</taxon>
        <taxon>Pseudomonadota</taxon>
        <taxon>Alphaproteobacteria</taxon>
        <taxon>Sphingomonadales</taxon>
        <taxon>Erythrobacteraceae</taxon>
        <taxon>Erythrobacter/Porphyrobacter group</taxon>
        <taxon>Erythrobacter</taxon>
    </lineage>
</organism>